<protein>
    <submittedName>
        <fullName evidence="1">Uncharacterized protein</fullName>
    </submittedName>
</protein>
<keyword evidence="2" id="KW-1185">Reference proteome</keyword>
<dbReference type="Proteomes" id="UP000799118">
    <property type="component" value="Unassembled WGS sequence"/>
</dbReference>
<dbReference type="EMBL" id="ML769656">
    <property type="protein sequence ID" value="KAE9390467.1"/>
    <property type="molecule type" value="Genomic_DNA"/>
</dbReference>
<dbReference type="AlphaFoldDB" id="A0A6A4GZP8"/>
<gene>
    <name evidence="1" type="ORF">BT96DRAFT_959772</name>
</gene>
<dbReference type="OrthoDB" id="3247418at2759"/>
<accession>A0A6A4GZP8</accession>
<evidence type="ECO:0000313" key="1">
    <source>
        <dbReference type="EMBL" id="KAE9390467.1"/>
    </source>
</evidence>
<sequence length="274" mass="31202">MCNLQGKHHIFNIDHNHWLEAYRDAQTLLEYKKICQTHSAWWLSFWLLEYWDPTQMLVIDAMHSSGKLPKAQASPEGVVHYHSIQNSADSFKFVFDWPCTPYNPETVSTDLKILEQQVVLVQPWTQLDNQGTLGSLQFAACTLGLPMILNSLSLKFSMIHIQHACLVCTTGLLTTKSYYIALLQVVDWRLLQPHSSTTFIIPTGTPETLSHIQWVIWCATTASWLKSVPKNYWETNMGSIKADEWCTLSTVHLPIVLITLWSDNSSCTPPPTCP</sequence>
<organism evidence="1 2">
    <name type="scientific">Gymnopus androsaceus JB14</name>
    <dbReference type="NCBI Taxonomy" id="1447944"/>
    <lineage>
        <taxon>Eukaryota</taxon>
        <taxon>Fungi</taxon>
        <taxon>Dikarya</taxon>
        <taxon>Basidiomycota</taxon>
        <taxon>Agaricomycotina</taxon>
        <taxon>Agaricomycetes</taxon>
        <taxon>Agaricomycetidae</taxon>
        <taxon>Agaricales</taxon>
        <taxon>Marasmiineae</taxon>
        <taxon>Omphalotaceae</taxon>
        <taxon>Gymnopus</taxon>
    </lineage>
</organism>
<name>A0A6A4GZP8_9AGAR</name>
<evidence type="ECO:0000313" key="2">
    <source>
        <dbReference type="Proteomes" id="UP000799118"/>
    </source>
</evidence>
<proteinExistence type="predicted"/>
<reference evidence="1" key="1">
    <citation type="journal article" date="2019" name="Environ. Microbiol.">
        <title>Fungal ecological strategies reflected in gene transcription - a case study of two litter decomposers.</title>
        <authorList>
            <person name="Barbi F."/>
            <person name="Kohler A."/>
            <person name="Barry K."/>
            <person name="Baskaran P."/>
            <person name="Daum C."/>
            <person name="Fauchery L."/>
            <person name="Ihrmark K."/>
            <person name="Kuo A."/>
            <person name="LaButti K."/>
            <person name="Lipzen A."/>
            <person name="Morin E."/>
            <person name="Grigoriev I.V."/>
            <person name="Henrissat B."/>
            <person name="Lindahl B."/>
            <person name="Martin F."/>
        </authorList>
    </citation>
    <scope>NUCLEOTIDE SEQUENCE</scope>
    <source>
        <strain evidence="1">JB14</strain>
    </source>
</reference>